<feature type="transmembrane region" description="Helical" evidence="1">
    <location>
        <begin position="34"/>
        <end position="57"/>
    </location>
</feature>
<dbReference type="AlphaFoldDB" id="A0A543NFD0"/>
<comment type="caution">
    <text evidence="2">The sequence shown here is derived from an EMBL/GenBank/DDBJ whole genome shotgun (WGS) entry which is preliminary data.</text>
</comment>
<accession>A0A543NFD0</accession>
<reference evidence="2 3" key="1">
    <citation type="submission" date="2019-06" db="EMBL/GenBank/DDBJ databases">
        <title>Sequencing the genomes of 1000 actinobacteria strains.</title>
        <authorList>
            <person name="Klenk H.-P."/>
        </authorList>
    </citation>
    <scope>NUCLEOTIDE SEQUENCE [LARGE SCALE GENOMIC DNA]</scope>
    <source>
        <strain evidence="2 3">DSM 45015</strain>
    </source>
</reference>
<feature type="transmembrane region" description="Helical" evidence="1">
    <location>
        <begin position="101"/>
        <end position="117"/>
    </location>
</feature>
<feature type="transmembrane region" description="Helical" evidence="1">
    <location>
        <begin position="123"/>
        <end position="149"/>
    </location>
</feature>
<organism evidence="2 3">
    <name type="scientific">Haloactinospora alba</name>
    <dbReference type="NCBI Taxonomy" id="405555"/>
    <lineage>
        <taxon>Bacteria</taxon>
        <taxon>Bacillati</taxon>
        <taxon>Actinomycetota</taxon>
        <taxon>Actinomycetes</taxon>
        <taxon>Streptosporangiales</taxon>
        <taxon>Nocardiopsidaceae</taxon>
        <taxon>Haloactinospora</taxon>
    </lineage>
</organism>
<keyword evidence="1" id="KW-0812">Transmembrane</keyword>
<keyword evidence="1" id="KW-1133">Transmembrane helix</keyword>
<feature type="transmembrane region" description="Helical" evidence="1">
    <location>
        <begin position="69"/>
        <end position="89"/>
    </location>
</feature>
<evidence type="ECO:0000256" key="1">
    <source>
        <dbReference type="SAM" id="Phobius"/>
    </source>
</evidence>
<name>A0A543NFD0_9ACTN</name>
<gene>
    <name evidence="2" type="ORF">FHX37_0407</name>
</gene>
<dbReference type="Proteomes" id="UP000317422">
    <property type="component" value="Unassembled WGS sequence"/>
</dbReference>
<dbReference type="EMBL" id="VFQC01000001">
    <property type="protein sequence ID" value="TQN30526.1"/>
    <property type="molecule type" value="Genomic_DNA"/>
</dbReference>
<evidence type="ECO:0000313" key="2">
    <source>
        <dbReference type="EMBL" id="TQN30526.1"/>
    </source>
</evidence>
<keyword evidence="3" id="KW-1185">Reference proteome</keyword>
<keyword evidence="1" id="KW-0472">Membrane</keyword>
<proteinExistence type="predicted"/>
<protein>
    <recommendedName>
        <fullName evidence="4">Integral membrane protein</fullName>
    </recommendedName>
</protein>
<sequence length="161" mass="16469">MLGCEVSAPVALRGGSKRALPDVGWKVYPRPVTVTLAAAVQTLAGAAAAAGGLFTLYETLLGNVADTSVALPLVLLALVAAAVIGYAAWGLFRLRDWARTPVLLTQIFAVIIAYYMGTSGQYAAAAVFALVAAAGIASVLAPPTTAALFHSPRGENNGKEE</sequence>
<evidence type="ECO:0008006" key="4">
    <source>
        <dbReference type="Google" id="ProtNLM"/>
    </source>
</evidence>
<evidence type="ECO:0000313" key="3">
    <source>
        <dbReference type="Proteomes" id="UP000317422"/>
    </source>
</evidence>